<evidence type="ECO:0000313" key="2">
    <source>
        <dbReference type="EMBL" id="MFK7161508.1"/>
    </source>
</evidence>
<proteinExistence type="predicted"/>
<dbReference type="EMBL" id="JBANFI010000006">
    <property type="protein sequence ID" value="MFK7161508.1"/>
    <property type="molecule type" value="Genomic_DNA"/>
</dbReference>
<protein>
    <submittedName>
        <fullName evidence="2">PilZ domain-containing protein</fullName>
    </submittedName>
</protein>
<organism evidence="2 3">
    <name type="scientific">Marinospirillum alkalitolerans</name>
    <dbReference type="NCBI Taxonomy" id="3123374"/>
    <lineage>
        <taxon>Bacteria</taxon>
        <taxon>Pseudomonadati</taxon>
        <taxon>Pseudomonadota</taxon>
        <taxon>Gammaproteobacteria</taxon>
        <taxon>Oceanospirillales</taxon>
        <taxon>Oceanospirillaceae</taxon>
        <taxon>Marinospirillum</taxon>
    </lineage>
</organism>
<sequence>MNETSKHLTLTIKDLPSLYAAYMPFLKNGGLFIPTASYFHPGQMIFVSVQLPGEAEPRRFHGRVAWRTPVGAQGRRTPGVGIHFEQVEEGVISPRQQIEKLLGELLQSDKPTQTI</sequence>
<dbReference type="Pfam" id="PF07238">
    <property type="entry name" value="PilZ"/>
    <property type="match status" value="1"/>
</dbReference>
<dbReference type="InterPro" id="IPR009875">
    <property type="entry name" value="PilZ_domain"/>
</dbReference>
<keyword evidence="3" id="KW-1185">Reference proteome</keyword>
<evidence type="ECO:0000259" key="1">
    <source>
        <dbReference type="Pfam" id="PF07238"/>
    </source>
</evidence>
<accession>A0ABW8Q0Z2</accession>
<evidence type="ECO:0000313" key="3">
    <source>
        <dbReference type="Proteomes" id="UP001621714"/>
    </source>
</evidence>
<gene>
    <name evidence="2" type="ORF">V6U78_10710</name>
</gene>
<feature type="domain" description="PilZ" evidence="1">
    <location>
        <begin position="8"/>
        <end position="102"/>
    </location>
</feature>
<comment type="caution">
    <text evidence="2">The sequence shown here is derived from an EMBL/GenBank/DDBJ whole genome shotgun (WGS) entry which is preliminary data.</text>
</comment>
<dbReference type="Proteomes" id="UP001621714">
    <property type="component" value="Unassembled WGS sequence"/>
</dbReference>
<dbReference type="RefSeq" id="WP_405340463.1">
    <property type="nucleotide sequence ID" value="NZ_JBANFI010000006.1"/>
</dbReference>
<reference evidence="2 3" key="1">
    <citation type="submission" date="2024-02" db="EMBL/GenBank/DDBJ databases">
        <title>Marinospirillum sp. MEB 164 isolated from Lonar lake sediment.</title>
        <authorList>
            <person name="Joshi A."/>
            <person name="Thite S."/>
        </authorList>
    </citation>
    <scope>NUCLEOTIDE SEQUENCE [LARGE SCALE GENOMIC DNA]</scope>
    <source>
        <strain evidence="2 3">MEB164</strain>
    </source>
</reference>
<dbReference type="Gene3D" id="2.40.10.220">
    <property type="entry name" value="predicted glycosyltransferase like domains"/>
    <property type="match status" value="1"/>
</dbReference>
<name>A0ABW8Q0Z2_9GAMM</name>